<dbReference type="InterPro" id="IPR005271">
    <property type="entry name" value="CmoA"/>
</dbReference>
<feature type="binding site" evidence="3">
    <location>
        <position position="197"/>
    </location>
    <ligand>
        <name>S-adenosyl-L-methionine</name>
        <dbReference type="ChEBI" id="CHEBI:59789"/>
    </ligand>
</feature>
<dbReference type="GO" id="GO:0002098">
    <property type="term" value="P:tRNA wobble uridine modification"/>
    <property type="evidence" value="ECO:0007669"/>
    <property type="project" value="InterPro"/>
</dbReference>
<organism evidence="6 7">
    <name type="scientific">SAR86 cluster bacterium</name>
    <dbReference type="NCBI Taxonomy" id="2030880"/>
    <lineage>
        <taxon>Bacteria</taxon>
        <taxon>Pseudomonadati</taxon>
        <taxon>Pseudomonadota</taxon>
        <taxon>Gammaproteobacteria</taxon>
        <taxon>SAR86 cluster</taxon>
    </lineage>
</organism>
<feature type="binding site" evidence="3 4">
    <location>
        <begin position="63"/>
        <end position="65"/>
    </location>
    <ligand>
        <name>S-adenosyl-L-methionine</name>
        <dbReference type="ChEBI" id="CHEBI:59789"/>
    </ligand>
</feature>
<evidence type="ECO:0000256" key="1">
    <source>
        <dbReference type="ARBA" id="ARBA00022679"/>
    </source>
</evidence>
<dbReference type="GO" id="GO:0016743">
    <property type="term" value="F:carboxyl- or carbamoyltransferase activity"/>
    <property type="evidence" value="ECO:0007669"/>
    <property type="project" value="UniProtKB-UniRule"/>
</dbReference>
<proteinExistence type="inferred from homology"/>
<comment type="function">
    <text evidence="3">Catalyzes the conversion of S-adenosyl-L-methionine (SAM) to carboxy-S-adenosyl-L-methionine (Cx-SAM).</text>
</comment>
<keyword evidence="1 3" id="KW-0808">Transferase</keyword>
<dbReference type="NCBIfam" id="TIGR00740">
    <property type="entry name" value="carboxy-S-adenosyl-L-methionine synthase CmoA"/>
    <property type="match status" value="1"/>
</dbReference>
<dbReference type="PIRSF" id="PIRSF006325">
    <property type="entry name" value="MeTrfase_bac"/>
    <property type="match status" value="1"/>
</dbReference>
<dbReference type="InterPro" id="IPR041698">
    <property type="entry name" value="Methyltransf_25"/>
</dbReference>
<dbReference type="PANTHER" id="PTHR43861">
    <property type="entry name" value="TRANS-ACONITATE 2-METHYLTRANSFERASE-RELATED"/>
    <property type="match status" value="1"/>
</dbReference>
<comment type="caution">
    <text evidence="6">The sequence shown here is derived from an EMBL/GenBank/DDBJ whole genome shotgun (WGS) entry which is preliminary data.</text>
</comment>
<dbReference type="SUPFAM" id="SSF53335">
    <property type="entry name" value="S-adenosyl-L-methionine-dependent methyltransferases"/>
    <property type="match status" value="1"/>
</dbReference>
<dbReference type="EMBL" id="JABMOJ010000250">
    <property type="protein sequence ID" value="NQV65050.1"/>
    <property type="molecule type" value="Genomic_DNA"/>
</dbReference>
<comment type="subunit">
    <text evidence="3">Homodimer.</text>
</comment>
<protein>
    <recommendedName>
        <fullName evidence="3">Carboxy-S-adenosyl-L-methionine synthase</fullName>
        <shortName evidence="3">Cx-SAM synthase</shortName>
        <ecNumber evidence="3">2.1.3.-</ecNumber>
    </recommendedName>
</protein>
<dbReference type="InterPro" id="IPR029063">
    <property type="entry name" value="SAM-dependent_MTases_sf"/>
</dbReference>
<comment type="similarity">
    <text evidence="3">Belongs to the class I-like SAM-binding methyltransferase superfamily. Cx-SAM synthase family.</text>
</comment>
<comment type="caution">
    <text evidence="3">Lacks conserved residue(s) required for the propagation of feature annotation.</text>
</comment>
<evidence type="ECO:0000256" key="3">
    <source>
        <dbReference type="HAMAP-Rule" id="MF_01589"/>
    </source>
</evidence>
<name>A0A972VZ90_9GAMM</name>
<feature type="binding site" evidence="3 4">
    <location>
        <begin position="87"/>
        <end position="88"/>
    </location>
    <ligand>
        <name>S-adenosyl-L-methionine</name>
        <dbReference type="ChEBI" id="CHEBI:59789"/>
    </ligand>
</feature>
<dbReference type="Pfam" id="PF13649">
    <property type="entry name" value="Methyltransf_25"/>
    <property type="match status" value="1"/>
</dbReference>
<dbReference type="EC" id="2.1.3.-" evidence="3"/>
<dbReference type="Gene3D" id="3.40.50.150">
    <property type="entry name" value="Vaccinia Virus protein VP39"/>
    <property type="match status" value="1"/>
</dbReference>
<feature type="binding site" evidence="3 4">
    <location>
        <position position="38"/>
    </location>
    <ligand>
        <name>S-adenosyl-L-methionine</name>
        <dbReference type="ChEBI" id="CHEBI:59789"/>
    </ligand>
</feature>
<accession>A0A972VZ90</accession>
<dbReference type="AlphaFoldDB" id="A0A972VZ90"/>
<gene>
    <name evidence="3 6" type="primary">cmoA</name>
    <name evidence="6" type="ORF">HQ497_06785</name>
</gene>
<dbReference type="HAMAP" id="MF_01589">
    <property type="entry name" value="Cx_SAM_synthase"/>
    <property type="match status" value="1"/>
</dbReference>
<dbReference type="CDD" id="cd02440">
    <property type="entry name" value="AdoMet_MTases"/>
    <property type="match status" value="1"/>
</dbReference>
<dbReference type="GO" id="GO:1904047">
    <property type="term" value="F:S-adenosyl-L-methionine binding"/>
    <property type="evidence" value="ECO:0007669"/>
    <property type="project" value="UniProtKB-UniRule"/>
</dbReference>
<evidence type="ECO:0000259" key="5">
    <source>
        <dbReference type="Pfam" id="PF13649"/>
    </source>
</evidence>
<sequence length="240" mass="26863">MNKDTVYAQPQARVEAFTFDGQVADVFENMINRSVPGYPLMLDMIGLLAEQYAQPHSNCYDLGCSLGASTLKIRQHSPATCHVIGVDNSSAMVERCRTNVARDHSQASIEIREESMQTTEISNASVVVLNYTLQFIKDEQRTSLLKHIASNMLPGGALILAEKIRFVDPQMQQNMTELHHNFKRYHGYSDLEIAQKRAALENVLIPNTESEHLDRLAEAGFSSAQMTLRCLNFAAFLAIK</sequence>
<evidence type="ECO:0000256" key="2">
    <source>
        <dbReference type="ARBA" id="ARBA00022691"/>
    </source>
</evidence>
<dbReference type="PANTHER" id="PTHR43861:SF2">
    <property type="entry name" value="CARBOXY-S-ADENOSYL-L-METHIONINE SYNTHASE"/>
    <property type="match status" value="1"/>
</dbReference>
<keyword evidence="2 3" id="KW-0949">S-adenosyl-L-methionine</keyword>
<reference evidence="6" key="1">
    <citation type="submission" date="2020-05" db="EMBL/GenBank/DDBJ databases">
        <title>Sulfur intermediates as new biogeochemical hubs in an aquatic model microbial ecosystem.</title>
        <authorList>
            <person name="Vigneron A."/>
        </authorList>
    </citation>
    <scope>NUCLEOTIDE SEQUENCE</scope>
    <source>
        <strain evidence="6">Bin.250</strain>
    </source>
</reference>
<dbReference type="Proteomes" id="UP000754644">
    <property type="component" value="Unassembled WGS sequence"/>
</dbReference>
<feature type="binding site" evidence="3 4">
    <location>
        <position position="130"/>
    </location>
    <ligand>
        <name>S-adenosyl-L-methionine</name>
        <dbReference type="ChEBI" id="CHEBI:59789"/>
    </ligand>
</feature>
<comment type="catalytic activity">
    <reaction evidence="3">
        <text>prephenate + S-adenosyl-L-methionine = carboxy-S-adenosyl-L-methionine + 3-phenylpyruvate + H2O</text>
        <dbReference type="Rhea" id="RHEA:51692"/>
        <dbReference type="ChEBI" id="CHEBI:15377"/>
        <dbReference type="ChEBI" id="CHEBI:18005"/>
        <dbReference type="ChEBI" id="CHEBI:29934"/>
        <dbReference type="ChEBI" id="CHEBI:59789"/>
        <dbReference type="ChEBI" id="CHEBI:134278"/>
    </reaction>
</comment>
<evidence type="ECO:0000313" key="7">
    <source>
        <dbReference type="Proteomes" id="UP000754644"/>
    </source>
</evidence>
<feature type="domain" description="Methyltransferase" evidence="5">
    <location>
        <begin position="61"/>
        <end position="156"/>
    </location>
</feature>
<evidence type="ECO:0000313" key="6">
    <source>
        <dbReference type="EMBL" id="NQV65050.1"/>
    </source>
</evidence>
<evidence type="ECO:0000256" key="4">
    <source>
        <dbReference type="PIRSR" id="PIRSR006325-1"/>
    </source>
</evidence>